<gene>
    <name evidence="7" type="ORF">D3F03_13745</name>
</gene>
<feature type="transmembrane region" description="Helical" evidence="6">
    <location>
        <begin position="37"/>
        <end position="57"/>
    </location>
</feature>
<evidence type="ECO:0000256" key="3">
    <source>
        <dbReference type="ARBA" id="ARBA00022692"/>
    </source>
</evidence>
<keyword evidence="4 6" id="KW-1133">Transmembrane helix</keyword>
<dbReference type="RefSeq" id="WP_119110008.1">
    <property type="nucleotide sequence ID" value="NZ_QXJC01000007.1"/>
</dbReference>
<protein>
    <submittedName>
        <fullName evidence="7">ATP synthase subunit I</fullName>
    </submittedName>
</protein>
<name>A0A398CAH2_9BURK</name>
<organism evidence="7 8">
    <name type="scientific">Simplicispira hankyongi</name>
    <dbReference type="NCBI Taxonomy" id="2315688"/>
    <lineage>
        <taxon>Bacteria</taxon>
        <taxon>Pseudomonadati</taxon>
        <taxon>Pseudomonadota</taxon>
        <taxon>Betaproteobacteria</taxon>
        <taxon>Burkholderiales</taxon>
        <taxon>Comamonadaceae</taxon>
        <taxon>Simplicispira</taxon>
    </lineage>
</organism>
<accession>A0A398CAH2</accession>
<evidence type="ECO:0000256" key="5">
    <source>
        <dbReference type="ARBA" id="ARBA00023136"/>
    </source>
</evidence>
<dbReference type="EMBL" id="QXJC01000007">
    <property type="protein sequence ID" value="RID97340.1"/>
    <property type="molecule type" value="Genomic_DNA"/>
</dbReference>
<proteinExistence type="predicted"/>
<keyword evidence="8" id="KW-1185">Reference proteome</keyword>
<dbReference type="Proteomes" id="UP000266302">
    <property type="component" value="Unassembled WGS sequence"/>
</dbReference>
<feature type="transmembrane region" description="Helical" evidence="6">
    <location>
        <begin position="69"/>
        <end position="87"/>
    </location>
</feature>
<dbReference type="InterPro" id="IPR005598">
    <property type="entry name" value="ATP_synth_I"/>
</dbReference>
<keyword evidence="3 6" id="KW-0812">Transmembrane</keyword>
<dbReference type="AlphaFoldDB" id="A0A398CAH2"/>
<keyword evidence="5 6" id="KW-0472">Membrane</keyword>
<feature type="transmembrane region" description="Helical" evidence="6">
    <location>
        <begin position="94"/>
        <end position="119"/>
    </location>
</feature>
<dbReference type="OrthoDB" id="9154947at2"/>
<reference evidence="7 8" key="1">
    <citation type="submission" date="2018-09" db="EMBL/GenBank/DDBJ databases">
        <title>Draft genome of Simplicispira sp. NY-02.</title>
        <authorList>
            <person name="Im W.T."/>
        </authorList>
    </citation>
    <scope>NUCLEOTIDE SEQUENCE [LARGE SCALE GENOMIC DNA]</scope>
    <source>
        <strain evidence="7 8">NY-02</strain>
    </source>
</reference>
<evidence type="ECO:0000313" key="7">
    <source>
        <dbReference type="EMBL" id="RID97340.1"/>
    </source>
</evidence>
<comment type="caution">
    <text evidence="7">The sequence shown here is derived from an EMBL/GenBank/DDBJ whole genome shotgun (WGS) entry which is preliminary data.</text>
</comment>
<evidence type="ECO:0000256" key="2">
    <source>
        <dbReference type="ARBA" id="ARBA00022475"/>
    </source>
</evidence>
<evidence type="ECO:0000256" key="6">
    <source>
        <dbReference type="SAM" id="Phobius"/>
    </source>
</evidence>
<evidence type="ECO:0000256" key="4">
    <source>
        <dbReference type="ARBA" id="ARBA00022989"/>
    </source>
</evidence>
<dbReference type="Pfam" id="PF03899">
    <property type="entry name" value="ATP-synt_I"/>
    <property type="match status" value="1"/>
</dbReference>
<evidence type="ECO:0000256" key="1">
    <source>
        <dbReference type="ARBA" id="ARBA00004651"/>
    </source>
</evidence>
<evidence type="ECO:0000313" key="8">
    <source>
        <dbReference type="Proteomes" id="UP000266302"/>
    </source>
</evidence>
<comment type="subcellular location">
    <subcellularLocation>
        <location evidence="1">Cell membrane</location>
        <topology evidence="1">Multi-pass membrane protein</topology>
    </subcellularLocation>
</comment>
<sequence length="156" mass="17400">MNDVTPRHEAEDEEPEFKPLTPEQALEWRKRHPTLSVWRLVFGQLLVGLLVTLLVWIVTQDFAAAKSSAWGALCVVVPAALFARGLAHTRHTAGGVLAGFFVWEMAKIALTVAMLGIALRWLQPLNWLALLAGMVVTMKTYWFVLLARSGVRKPID</sequence>
<feature type="transmembrane region" description="Helical" evidence="6">
    <location>
        <begin position="125"/>
        <end position="147"/>
    </location>
</feature>
<dbReference type="GO" id="GO:0005886">
    <property type="term" value="C:plasma membrane"/>
    <property type="evidence" value="ECO:0007669"/>
    <property type="project" value="UniProtKB-SubCell"/>
</dbReference>
<keyword evidence="2" id="KW-1003">Cell membrane</keyword>